<accession>W6RPW9</accession>
<name>W6RPW9_9HYPH</name>
<dbReference type="InterPro" id="IPR013611">
    <property type="entry name" value="Transp-assoc_OB_typ2"/>
</dbReference>
<evidence type="ECO:0000256" key="6">
    <source>
        <dbReference type="ARBA" id="ARBA00023136"/>
    </source>
</evidence>
<dbReference type="Proteomes" id="UP000019443">
    <property type="component" value="Plasmid pLPU83d"/>
</dbReference>
<keyword evidence="3" id="KW-1003">Cell membrane</keyword>
<dbReference type="AlphaFoldDB" id="W6RPW9"/>
<evidence type="ECO:0000256" key="4">
    <source>
        <dbReference type="ARBA" id="ARBA00022519"/>
    </source>
</evidence>
<dbReference type="InterPro" id="IPR047641">
    <property type="entry name" value="ABC_transpr_MalK/UgpC-like"/>
</dbReference>
<dbReference type="KEGG" id="rhl:LPU83_pLPU83d_1424"/>
<keyword evidence="9" id="KW-1185">Reference proteome</keyword>
<evidence type="ECO:0000313" key="9">
    <source>
        <dbReference type="Proteomes" id="UP000019443"/>
    </source>
</evidence>
<dbReference type="PANTHER" id="PTHR43875">
    <property type="entry name" value="MALTODEXTRIN IMPORT ATP-BINDING PROTEIN MSMX"/>
    <property type="match status" value="1"/>
</dbReference>
<proteinExistence type="inferred from homology"/>
<keyword evidence="8" id="KW-0614">Plasmid</keyword>
<evidence type="ECO:0000256" key="3">
    <source>
        <dbReference type="ARBA" id="ARBA00022475"/>
    </source>
</evidence>
<keyword evidence="6" id="KW-0472">Membrane</keyword>
<sequence length="178" mass="19049">MTISKRHPSECYVDEALALDDRIVVMRDGCTEQIAPRDRIYGEPEIEFVAGFIGSMNFIRTTVRGGVSRHAAFALSVPVADGDVVLAVRPEALSLVAAKGMGGGIVHRSIDFGTHTIVEVDLADATRVKAMTSSNSALAKGASVEPVASAFRAFWDNRLIHESGAIAARQNNRVFGHA</sequence>
<dbReference type="EMBL" id="HG916855">
    <property type="protein sequence ID" value="CDM62794.1"/>
    <property type="molecule type" value="Genomic_DNA"/>
</dbReference>
<dbReference type="PATRIC" id="fig|348824.6.peg.7154"/>
<dbReference type="GO" id="GO:0016887">
    <property type="term" value="F:ATP hydrolysis activity"/>
    <property type="evidence" value="ECO:0007669"/>
    <property type="project" value="InterPro"/>
</dbReference>
<keyword evidence="4" id="KW-0997">Cell inner membrane</keyword>
<dbReference type="Pfam" id="PF08402">
    <property type="entry name" value="TOBE_2"/>
    <property type="match status" value="1"/>
</dbReference>
<evidence type="ECO:0000256" key="2">
    <source>
        <dbReference type="ARBA" id="ARBA00005417"/>
    </source>
</evidence>
<protein>
    <submittedName>
        <fullName evidence="8">ABC-type spermidine/putrescine transport system, ATPase component</fullName>
    </submittedName>
</protein>
<keyword evidence="5" id="KW-1278">Translocase</keyword>
<dbReference type="HOGENOM" id="CLU_1509442_0_0_5"/>
<feature type="domain" description="Transport-associated OB type 2" evidence="7">
    <location>
        <begin position="86"/>
        <end position="144"/>
    </location>
</feature>
<gene>
    <name evidence="8" type="ORF">LPU83_pLPU83d_1424</name>
</gene>
<dbReference type="InterPro" id="IPR008995">
    <property type="entry name" value="Mo/tungstate-bd_C_term_dom"/>
</dbReference>
<evidence type="ECO:0000259" key="7">
    <source>
        <dbReference type="Pfam" id="PF08402"/>
    </source>
</evidence>
<organism evidence="8 9">
    <name type="scientific">Rhizobium favelukesii</name>
    <dbReference type="NCBI Taxonomy" id="348824"/>
    <lineage>
        <taxon>Bacteria</taxon>
        <taxon>Pseudomonadati</taxon>
        <taxon>Pseudomonadota</taxon>
        <taxon>Alphaproteobacteria</taxon>
        <taxon>Hyphomicrobiales</taxon>
        <taxon>Rhizobiaceae</taxon>
        <taxon>Rhizobium/Agrobacterium group</taxon>
        <taxon>Rhizobium</taxon>
    </lineage>
</organism>
<evidence type="ECO:0000256" key="5">
    <source>
        <dbReference type="ARBA" id="ARBA00022967"/>
    </source>
</evidence>
<dbReference type="GO" id="GO:0055052">
    <property type="term" value="C:ATP-binding cassette (ABC) transporter complex, substrate-binding subunit-containing"/>
    <property type="evidence" value="ECO:0007669"/>
    <property type="project" value="TreeGrafter"/>
</dbReference>
<dbReference type="GO" id="GO:0022857">
    <property type="term" value="F:transmembrane transporter activity"/>
    <property type="evidence" value="ECO:0007669"/>
    <property type="project" value="InterPro"/>
</dbReference>
<comment type="subcellular location">
    <subcellularLocation>
        <location evidence="1">Cell inner membrane</location>
        <topology evidence="1">Peripheral membrane protein</topology>
    </subcellularLocation>
</comment>
<dbReference type="GO" id="GO:0005524">
    <property type="term" value="F:ATP binding"/>
    <property type="evidence" value="ECO:0007669"/>
    <property type="project" value="InterPro"/>
</dbReference>
<comment type="similarity">
    <text evidence="2">Belongs to the ABC transporter superfamily.</text>
</comment>
<dbReference type="Gene3D" id="2.40.50.100">
    <property type="match status" value="1"/>
</dbReference>
<evidence type="ECO:0000313" key="8">
    <source>
        <dbReference type="EMBL" id="CDM62794.1"/>
    </source>
</evidence>
<dbReference type="RefSeq" id="WP_024318581.1">
    <property type="nucleotide sequence ID" value="NZ_ATTO01000098.1"/>
</dbReference>
<geneLocation type="plasmid" evidence="8 9">
    <name>pLPU83d</name>
</geneLocation>
<dbReference type="SUPFAM" id="SSF50331">
    <property type="entry name" value="MOP-like"/>
    <property type="match status" value="1"/>
</dbReference>
<evidence type="ECO:0000256" key="1">
    <source>
        <dbReference type="ARBA" id="ARBA00004417"/>
    </source>
</evidence>
<reference evidence="8" key="1">
    <citation type="submission" date="2013-11" db="EMBL/GenBank/DDBJ databases">
        <title>Draft genome sequence of the broad-host-range Rhizobium sp. LPU83 strain, a member of the low-genetic diversity Oregon-like Rhizobium sp. group.</title>
        <authorList>
            <person name="Wibberg D."/>
            <person name="Puehler A."/>
            <person name="Schlueter A."/>
        </authorList>
    </citation>
    <scope>NUCLEOTIDE SEQUENCE [LARGE SCALE GENOMIC DNA]</scope>
    <source>
        <strain evidence="8">LPU83</strain>
        <plasmid evidence="8">pLPU83d</plasmid>
    </source>
</reference>
<dbReference type="PANTHER" id="PTHR43875:SF15">
    <property type="entry name" value="TREHALOSE IMPORT ATP-BINDING PROTEIN SUGC"/>
    <property type="match status" value="1"/>
</dbReference>